<dbReference type="GeneTree" id="ENSGT00940000180212"/>
<keyword evidence="12" id="KW-1185">Reference proteome</keyword>
<comment type="similarity">
    <text evidence="3">Belongs to the sorting nexin family.</text>
</comment>
<keyword evidence="7" id="KW-0653">Protein transport</keyword>
<name>A0A8C5S250_LATLA</name>
<evidence type="ECO:0000256" key="8">
    <source>
        <dbReference type="ARBA" id="ARBA00023121"/>
    </source>
</evidence>
<dbReference type="GO" id="GO:0016050">
    <property type="term" value="P:vesicle organization"/>
    <property type="evidence" value="ECO:0007669"/>
    <property type="project" value="TreeGrafter"/>
</dbReference>
<protein>
    <submittedName>
        <fullName evidence="11">Uncharacterized protein</fullName>
    </submittedName>
</protein>
<dbReference type="Proteomes" id="UP000694406">
    <property type="component" value="Unplaced"/>
</dbReference>
<organism evidence="11 12">
    <name type="scientific">Laticauda laticaudata</name>
    <name type="common">Blue-ringed sea krait</name>
    <name type="synonym">Blue-lipped sea krait</name>
    <dbReference type="NCBI Taxonomy" id="8630"/>
    <lineage>
        <taxon>Eukaryota</taxon>
        <taxon>Metazoa</taxon>
        <taxon>Chordata</taxon>
        <taxon>Craniata</taxon>
        <taxon>Vertebrata</taxon>
        <taxon>Euteleostomi</taxon>
        <taxon>Lepidosauria</taxon>
        <taxon>Squamata</taxon>
        <taxon>Bifurcata</taxon>
        <taxon>Unidentata</taxon>
        <taxon>Episquamata</taxon>
        <taxon>Toxicofera</taxon>
        <taxon>Serpentes</taxon>
        <taxon>Colubroidea</taxon>
        <taxon>Elapidae</taxon>
        <taxon>Laticaudinae</taxon>
        <taxon>Laticauda</taxon>
    </lineage>
</organism>
<accession>A0A8C5S250</accession>
<dbReference type="GO" id="GO:1901981">
    <property type="term" value="F:phosphatidylinositol phosphate binding"/>
    <property type="evidence" value="ECO:0007669"/>
    <property type="project" value="TreeGrafter"/>
</dbReference>
<keyword evidence="8" id="KW-0446">Lipid-binding</keyword>
<evidence type="ECO:0000256" key="5">
    <source>
        <dbReference type="ARBA" id="ARBA00022490"/>
    </source>
</evidence>
<evidence type="ECO:0000256" key="4">
    <source>
        <dbReference type="ARBA" id="ARBA00022448"/>
    </source>
</evidence>
<keyword evidence="9" id="KW-0472">Membrane</keyword>
<evidence type="ECO:0000313" key="12">
    <source>
        <dbReference type="Proteomes" id="UP000694406"/>
    </source>
</evidence>
<dbReference type="GO" id="GO:0005768">
    <property type="term" value="C:endosome"/>
    <property type="evidence" value="ECO:0007669"/>
    <property type="project" value="UniProtKB-SubCell"/>
</dbReference>
<keyword evidence="5" id="KW-0963">Cytoplasm</keyword>
<comment type="subcellular location">
    <subcellularLocation>
        <location evidence="2">Cytoplasm</location>
    </subcellularLocation>
    <subcellularLocation>
        <location evidence="10">Endomembrane system</location>
        <topology evidence="10">Peripheral membrane protein</topology>
        <orientation evidence="10">Cytoplasmic side</orientation>
    </subcellularLocation>
    <subcellularLocation>
        <location evidence="1">Endosome</location>
    </subcellularLocation>
</comment>
<reference evidence="11" key="1">
    <citation type="submission" date="2025-08" db="UniProtKB">
        <authorList>
            <consortium name="Ensembl"/>
        </authorList>
    </citation>
    <scope>IDENTIFICATION</scope>
</reference>
<reference evidence="11" key="2">
    <citation type="submission" date="2025-09" db="UniProtKB">
        <authorList>
            <consortium name="Ensembl"/>
        </authorList>
    </citation>
    <scope>IDENTIFICATION</scope>
</reference>
<keyword evidence="6" id="KW-0967">Endosome</keyword>
<evidence type="ECO:0000256" key="1">
    <source>
        <dbReference type="ARBA" id="ARBA00004177"/>
    </source>
</evidence>
<dbReference type="GO" id="GO:0006886">
    <property type="term" value="P:intracellular protein transport"/>
    <property type="evidence" value="ECO:0007669"/>
    <property type="project" value="InterPro"/>
</dbReference>
<evidence type="ECO:0000256" key="6">
    <source>
        <dbReference type="ARBA" id="ARBA00022753"/>
    </source>
</evidence>
<proteinExistence type="inferred from homology"/>
<evidence type="ECO:0000313" key="11">
    <source>
        <dbReference type="Ensembl" id="ENSLLTP00000011640.1"/>
    </source>
</evidence>
<evidence type="ECO:0000256" key="2">
    <source>
        <dbReference type="ARBA" id="ARBA00004496"/>
    </source>
</evidence>
<evidence type="ECO:0000256" key="10">
    <source>
        <dbReference type="ARBA" id="ARBA00029433"/>
    </source>
</evidence>
<dbReference type="PANTHER" id="PTHR46209:SF1">
    <property type="entry name" value="SORTING NEXIN-11"/>
    <property type="match status" value="1"/>
</dbReference>
<keyword evidence="4" id="KW-0813">Transport</keyword>
<evidence type="ECO:0000256" key="3">
    <source>
        <dbReference type="ARBA" id="ARBA00010883"/>
    </source>
</evidence>
<dbReference type="PANTHER" id="PTHR46209">
    <property type="entry name" value="PX DOMAIN-CONTAINING PROTEIN"/>
    <property type="match status" value="1"/>
</dbReference>
<evidence type="ECO:0000256" key="9">
    <source>
        <dbReference type="ARBA" id="ARBA00023136"/>
    </source>
</evidence>
<evidence type="ECO:0000256" key="7">
    <source>
        <dbReference type="ARBA" id="ARBA00022927"/>
    </source>
</evidence>
<dbReference type="InterPro" id="IPR043544">
    <property type="entry name" value="SNX10/11"/>
</dbReference>
<dbReference type="Ensembl" id="ENSLLTT00000012102.1">
    <property type="protein sequence ID" value="ENSLLTP00000011640.1"/>
    <property type="gene ID" value="ENSLLTG00000008952.1"/>
</dbReference>
<dbReference type="AlphaFoldDB" id="A0A8C5S250"/>
<sequence length="76" mass="9143">MFKIQELNFYELTTVRVQDPRIQNEGSWNSYVDYKIFLHVSIESYWKKTAVTEQNNRITQQSFHNKVHLLVHQVSS</sequence>